<evidence type="ECO:0000313" key="1">
    <source>
        <dbReference type="EMBL" id="OAX31043.1"/>
    </source>
</evidence>
<protein>
    <submittedName>
        <fullName evidence="1">Uncharacterized protein</fullName>
    </submittedName>
</protein>
<dbReference type="Proteomes" id="UP000092154">
    <property type="component" value="Unassembled WGS sequence"/>
</dbReference>
<reference evidence="1 2" key="1">
    <citation type="submission" date="2016-06" db="EMBL/GenBank/DDBJ databases">
        <title>Comparative genomics of the ectomycorrhizal sister species Rhizopogon vinicolor and Rhizopogon vesiculosus (Basidiomycota: Boletales) reveals a divergence of the mating type B locus.</title>
        <authorList>
            <consortium name="DOE Joint Genome Institute"/>
            <person name="Mujic A.B."/>
            <person name="Kuo A."/>
            <person name="Tritt A."/>
            <person name="Lipzen A."/>
            <person name="Chen C."/>
            <person name="Johnson J."/>
            <person name="Sharma A."/>
            <person name="Barry K."/>
            <person name="Grigoriev I.V."/>
            <person name="Spatafora J.W."/>
        </authorList>
    </citation>
    <scope>NUCLEOTIDE SEQUENCE [LARGE SCALE GENOMIC DNA]</scope>
    <source>
        <strain evidence="1 2">AM-OR11-026</strain>
    </source>
</reference>
<dbReference type="AlphaFoldDB" id="A0A1B7MEL3"/>
<accession>A0A1B7MEL3</accession>
<sequence length="82" mass="9036">MTFKARAPRSCFAPCAAQQFGLQHVIPRLMEKVVTPLGGYQYIPVEMAPSGVYHALESWTDCPPTATTYLEGLQRSTLSMTS</sequence>
<organism evidence="1 2">
    <name type="scientific">Rhizopogon vinicolor AM-OR11-026</name>
    <dbReference type="NCBI Taxonomy" id="1314800"/>
    <lineage>
        <taxon>Eukaryota</taxon>
        <taxon>Fungi</taxon>
        <taxon>Dikarya</taxon>
        <taxon>Basidiomycota</taxon>
        <taxon>Agaricomycotina</taxon>
        <taxon>Agaricomycetes</taxon>
        <taxon>Agaricomycetidae</taxon>
        <taxon>Boletales</taxon>
        <taxon>Suillineae</taxon>
        <taxon>Rhizopogonaceae</taxon>
        <taxon>Rhizopogon</taxon>
    </lineage>
</organism>
<dbReference type="EMBL" id="KV449638">
    <property type="protein sequence ID" value="OAX31043.1"/>
    <property type="molecule type" value="Genomic_DNA"/>
</dbReference>
<proteinExistence type="predicted"/>
<dbReference type="OrthoDB" id="258392at2759"/>
<evidence type="ECO:0000313" key="2">
    <source>
        <dbReference type="Proteomes" id="UP000092154"/>
    </source>
</evidence>
<name>A0A1B7MEL3_9AGAM</name>
<gene>
    <name evidence="1" type="ORF">K503DRAFT_129609</name>
</gene>
<keyword evidence="2" id="KW-1185">Reference proteome</keyword>
<dbReference type="InParanoid" id="A0A1B7MEL3"/>